<evidence type="ECO:0000313" key="1">
    <source>
        <dbReference type="EMBL" id="CCD64804.1"/>
    </source>
</evidence>
<dbReference type="KEGG" id="cel:CELE_C49D10.11"/>
<keyword evidence="2" id="KW-1185">Reference proteome</keyword>
<dbReference type="AGR" id="WB:WBGene00016779"/>
<sequence length="110" mass="12401">MTSATTTPRTPRLLSSREMQNIEGKLRCLQTLLQNPKTSAIEELKKPVRSLSHNLNTILNLGRTSYKVEVRKRLEGAFKATSELEELVIRVAVGGENIDDVRAQQKSRKL</sequence>
<dbReference type="EMBL" id="BX284602">
    <property type="protein sequence ID" value="CCD64804.1"/>
    <property type="molecule type" value="Genomic_DNA"/>
</dbReference>
<organism evidence="1 2">
    <name type="scientific">Caenorhabditis elegans</name>
    <dbReference type="NCBI Taxonomy" id="6239"/>
    <lineage>
        <taxon>Eukaryota</taxon>
        <taxon>Metazoa</taxon>
        <taxon>Ecdysozoa</taxon>
        <taxon>Nematoda</taxon>
        <taxon>Chromadorea</taxon>
        <taxon>Rhabditida</taxon>
        <taxon>Rhabditina</taxon>
        <taxon>Rhabditomorpha</taxon>
        <taxon>Rhabditoidea</taxon>
        <taxon>Rhabditidae</taxon>
        <taxon>Peloderinae</taxon>
        <taxon>Caenorhabditis</taxon>
    </lineage>
</organism>
<evidence type="ECO:0000313" key="2">
    <source>
        <dbReference type="Proteomes" id="UP000001940"/>
    </source>
</evidence>
<dbReference type="PaxDb" id="6239-C49D10.11.2"/>
<dbReference type="OMA" id="MKIGISM"/>
<proteinExistence type="predicted"/>
<dbReference type="WormBase" id="C49D10.11">
    <property type="protein sequence ID" value="CE29230"/>
    <property type="gene ID" value="WBGene00016779"/>
    <property type="gene designation" value="sdz-7"/>
</dbReference>
<evidence type="ECO:0000313" key="3">
    <source>
        <dbReference type="WormBase" id="C49D10.11"/>
    </source>
</evidence>
<dbReference type="CTD" id="260202"/>
<protein>
    <submittedName>
        <fullName evidence="1">SKN-1 Dependent Zygotic transcript</fullName>
    </submittedName>
</protein>
<dbReference type="HOGENOM" id="CLU_2173262_0_0_1"/>
<reference evidence="1 2" key="1">
    <citation type="journal article" date="1998" name="Science">
        <title>Genome sequence of the nematode C. elegans: a platform for investigating biology.</title>
        <authorList>
            <consortium name="The C. elegans sequencing consortium"/>
            <person name="Sulson J.E."/>
            <person name="Waterston R."/>
        </authorList>
    </citation>
    <scope>NUCLEOTIDE SEQUENCE [LARGE SCALE GENOMIC DNA]</scope>
    <source>
        <strain evidence="1 2">Bristol N2</strain>
    </source>
</reference>
<name>Q95X89_CAEEL</name>
<dbReference type="Bgee" id="WBGene00016779">
    <property type="expression patterns" value="Expressed in embryo and 2 other cell types or tissues"/>
</dbReference>
<dbReference type="UCSC" id="C49D10.11">
    <property type="organism name" value="c. elegans"/>
</dbReference>
<dbReference type="InParanoid" id="Q95X89"/>
<dbReference type="OrthoDB" id="5789810at2759"/>
<dbReference type="RefSeq" id="NP_494680.1">
    <property type="nucleotide sequence ID" value="NM_062279.2"/>
</dbReference>
<dbReference type="FunCoup" id="Q95X89">
    <property type="interactions" value="128"/>
</dbReference>
<dbReference type="AlphaFoldDB" id="Q95X89"/>
<gene>
    <name evidence="1 3" type="primary">sdz-7</name>
    <name evidence="3" type="ORF">C49D10.11</name>
    <name evidence="1" type="ORF">CELE_C49D10.11</name>
</gene>
<dbReference type="Proteomes" id="UP000001940">
    <property type="component" value="Chromosome II"/>
</dbReference>
<dbReference type="SMR" id="Q95X89"/>
<dbReference type="GeneID" id="260202"/>
<accession>Q95X89</accession>